<dbReference type="PANTHER" id="PTHR42990">
    <property type="entry name" value="ATPASE"/>
    <property type="match status" value="1"/>
</dbReference>
<feature type="domain" description="AAA+ ATPase" evidence="1">
    <location>
        <begin position="35"/>
        <end position="149"/>
    </location>
</feature>
<protein>
    <submittedName>
        <fullName evidence="2">ATP-binding protein</fullName>
    </submittedName>
</protein>
<evidence type="ECO:0000313" key="2">
    <source>
        <dbReference type="EMBL" id="HDP78426.1"/>
    </source>
</evidence>
<reference evidence="2" key="1">
    <citation type="journal article" date="2020" name="mSystems">
        <title>Genome- and Community-Level Interaction Insights into Carbon Utilization and Element Cycling Functions of Hydrothermarchaeota in Hydrothermal Sediment.</title>
        <authorList>
            <person name="Zhou Z."/>
            <person name="Liu Y."/>
            <person name="Xu W."/>
            <person name="Pan J."/>
            <person name="Luo Z.H."/>
            <person name="Li M."/>
        </authorList>
    </citation>
    <scope>NUCLEOTIDE SEQUENCE [LARGE SCALE GENOMIC DNA]</scope>
    <source>
        <strain evidence="2">SpSt-1179</strain>
    </source>
</reference>
<dbReference type="InterPro" id="IPR003593">
    <property type="entry name" value="AAA+_ATPase"/>
</dbReference>
<dbReference type="InterPro" id="IPR027417">
    <property type="entry name" value="P-loop_NTPase"/>
</dbReference>
<proteinExistence type="predicted"/>
<dbReference type="Pfam" id="PF13173">
    <property type="entry name" value="AAA_14"/>
    <property type="match status" value="1"/>
</dbReference>
<dbReference type="GO" id="GO:0005524">
    <property type="term" value="F:ATP binding"/>
    <property type="evidence" value="ECO:0007669"/>
    <property type="project" value="UniProtKB-KW"/>
</dbReference>
<keyword evidence="2" id="KW-0067">ATP-binding</keyword>
<accession>A0A7C1H781</accession>
<dbReference type="PANTHER" id="PTHR42990:SF1">
    <property type="entry name" value="AAA+ ATPASE DOMAIN-CONTAINING PROTEIN"/>
    <property type="match status" value="1"/>
</dbReference>
<comment type="caution">
    <text evidence="2">The sequence shown here is derived from an EMBL/GenBank/DDBJ whole genome shotgun (WGS) entry which is preliminary data.</text>
</comment>
<sequence length="387" mass="44482">MNADELVQSLEEIQKRKEMELPSRLRPYFDKIQMKNRAVLVFGPRGVGKTTFLLNRFRERKVLYVSADNPLVSTSDIWNIAKTAFVRGYEGIIVDEAHYAKDWSIHLKALYDSYPGKLVIASDSSSLVLRQGIADLSRRFSRVQIPLMSLREYIFLRDGILLPELEPFSPESSAVKEIINGTNVLSAFEEYLERGFRPSYMEWDFREQIERIIEKTLHGDVPFFVPQISDIHFRLMNAVVGFLAISKVPTLNIERMCRDWGIGKRKLYELLTVMNATGVIRIVYRENDNRTFSKGEKIFFGDPAFYSIGTGNIGTRREAYVAQSFEDSGKRIFACVDERNGDFSVDGKIIEVGGRSKKPKKAEFVIRDDTDLPYSNSIPMWTLGFQY</sequence>
<keyword evidence="2" id="KW-0547">Nucleotide-binding</keyword>
<dbReference type="EMBL" id="DSBT01000299">
    <property type="protein sequence ID" value="HDP78426.1"/>
    <property type="molecule type" value="Genomic_DNA"/>
</dbReference>
<dbReference type="CDD" id="cd00882">
    <property type="entry name" value="Ras_like_GTPase"/>
    <property type="match status" value="1"/>
</dbReference>
<dbReference type="AlphaFoldDB" id="A0A7C1H781"/>
<gene>
    <name evidence="2" type="ORF">ENN47_09645</name>
</gene>
<organism evidence="2">
    <name type="scientific">Mesotoga infera</name>
    <dbReference type="NCBI Taxonomy" id="1236046"/>
    <lineage>
        <taxon>Bacteria</taxon>
        <taxon>Thermotogati</taxon>
        <taxon>Thermotogota</taxon>
        <taxon>Thermotogae</taxon>
        <taxon>Kosmotogales</taxon>
        <taxon>Kosmotogaceae</taxon>
        <taxon>Mesotoga</taxon>
    </lineage>
</organism>
<dbReference type="SUPFAM" id="SSF52540">
    <property type="entry name" value="P-loop containing nucleoside triphosphate hydrolases"/>
    <property type="match status" value="1"/>
</dbReference>
<evidence type="ECO:0000259" key="1">
    <source>
        <dbReference type="SMART" id="SM00382"/>
    </source>
</evidence>
<dbReference type="InterPro" id="IPR041682">
    <property type="entry name" value="AAA_14"/>
</dbReference>
<name>A0A7C1H781_9BACT</name>
<dbReference type="Proteomes" id="UP000886198">
    <property type="component" value="Unassembled WGS sequence"/>
</dbReference>
<dbReference type="SMART" id="SM00382">
    <property type="entry name" value="AAA"/>
    <property type="match status" value="1"/>
</dbReference>